<dbReference type="AlphaFoldDB" id="A0A366ME71"/>
<comment type="caution">
    <text evidence="1">The sequence shown here is derived from an EMBL/GenBank/DDBJ whole genome shotgun (WGS) entry which is preliminary data.</text>
</comment>
<gene>
    <name evidence="1" type="ORF">ALNOE001_05270</name>
</gene>
<keyword evidence="2" id="KW-1185">Reference proteome</keyword>
<dbReference type="EMBL" id="NIZT01000012">
    <property type="protein sequence ID" value="RBQ23980.1"/>
    <property type="molecule type" value="Genomic_DNA"/>
</dbReference>
<evidence type="ECO:0000313" key="2">
    <source>
        <dbReference type="Proteomes" id="UP000253099"/>
    </source>
</evidence>
<dbReference type="Proteomes" id="UP000253099">
    <property type="component" value="Unassembled WGS sequence"/>
</dbReference>
<accession>A0A366ME71</accession>
<protein>
    <submittedName>
        <fullName evidence="1">Uncharacterized protein</fullName>
    </submittedName>
</protein>
<organism evidence="1 2">
    <name type="scientific">Candidatus Methanobinarius endosymbioticus</name>
    <dbReference type="NCBI Taxonomy" id="2006182"/>
    <lineage>
        <taxon>Archaea</taxon>
        <taxon>Methanobacteriati</taxon>
        <taxon>Methanobacteriota</taxon>
        <taxon>Methanomada group</taxon>
        <taxon>Methanobacteria</taxon>
        <taxon>Methanobacteriales</taxon>
        <taxon>Methanobacteriaceae</taxon>
        <taxon>Candidatus Methanobinarius</taxon>
    </lineage>
</organism>
<evidence type="ECO:0000313" key="1">
    <source>
        <dbReference type="EMBL" id="RBQ23980.1"/>
    </source>
</evidence>
<sequence>MYEIDARNSSYRFNQVFIIDGNYNVYADIDAEQFMIPIIVNAVEKTNTTTITQNKIGNRNKITLL</sequence>
<name>A0A366ME71_9EURY</name>
<proteinExistence type="predicted"/>
<reference evidence="1 2" key="1">
    <citation type="submission" date="2018-06" db="EMBL/GenBank/DDBJ databases">
        <title>Genomic insight into two independent archaeal endosymbiosis events.</title>
        <authorList>
            <person name="Lind A.E."/>
            <person name="Lewis W.H."/>
            <person name="Spang A."/>
            <person name="Guy L."/>
            <person name="Embley M.T."/>
            <person name="Ettema T.J.G."/>
        </authorList>
    </citation>
    <scope>NUCLEOTIDE SEQUENCE [LARGE SCALE GENOMIC DNA]</scope>
    <source>
        <strain evidence="1">NOE</strain>
    </source>
</reference>